<organism evidence="3 4">
    <name type="scientific">Punica granatum</name>
    <name type="common">Pomegranate</name>
    <dbReference type="NCBI Taxonomy" id="22663"/>
    <lineage>
        <taxon>Eukaryota</taxon>
        <taxon>Viridiplantae</taxon>
        <taxon>Streptophyta</taxon>
        <taxon>Embryophyta</taxon>
        <taxon>Tracheophyta</taxon>
        <taxon>Spermatophyta</taxon>
        <taxon>Magnoliopsida</taxon>
        <taxon>eudicotyledons</taxon>
        <taxon>Gunneridae</taxon>
        <taxon>Pentapetalae</taxon>
        <taxon>rosids</taxon>
        <taxon>malvids</taxon>
        <taxon>Myrtales</taxon>
        <taxon>Lythraceae</taxon>
        <taxon>Punica</taxon>
    </lineage>
</organism>
<accession>A0A218WXU4</accession>
<evidence type="ECO:0000256" key="1">
    <source>
        <dbReference type="SAM" id="Coils"/>
    </source>
</evidence>
<sequence length="501" mass="56026">MFPYSSNLIDKALAQVILQVVGGHSYVEAILAETIWSLDYVRHLRMAQILQALQADIPDAESSVQGAMRTELQSIREERDRLRGELVKTRSELTDQRELQGEQAQAPSNAIDLVHFTALEGMVNQLAANMNTNMAELMTMLRDQNRASSSYTPPPERRTTADQNPVVPPIYVTDSEDIYFLQRQYIPAVHPVNDPLPLPLAPTAVPLPLAAFLSTDSVMHTLPPLTIPTQPPIYTVPPPTVHPIISAPASTLTMDHFSFHTLQPQISFSYPAPPSLNIPPSEPGTPTKAAPAAASINIPPKTETEQERRMRRVEETIRALQASTSRPVPSTSMRIVQELYFTEYPTDEERIFSATAAYVAQFHPQGLAHVLHLRMAQILRAPQADIPDTESSVQGAMRTELQSIREERDRLRRELVKTRSELTDQKKLQGELAQVSAHVTSQDREIAHLNAMLDRVRAKSAQGTNNLRHIDIRLVHVSEWQKSNNSRKSEIDFAESLSRQA</sequence>
<evidence type="ECO:0000313" key="3">
    <source>
        <dbReference type="EMBL" id="OWM77695.1"/>
    </source>
</evidence>
<proteinExistence type="predicted"/>
<dbReference type="EMBL" id="MTKT01002530">
    <property type="protein sequence ID" value="OWM77695.1"/>
    <property type="molecule type" value="Genomic_DNA"/>
</dbReference>
<evidence type="ECO:0000256" key="2">
    <source>
        <dbReference type="SAM" id="MobiDB-lite"/>
    </source>
</evidence>
<keyword evidence="1" id="KW-0175">Coiled coil</keyword>
<gene>
    <name evidence="3" type="ORF">CDL15_Pgr026426</name>
</gene>
<protein>
    <submittedName>
        <fullName evidence="3">Uncharacterized protein</fullName>
    </submittedName>
</protein>
<feature type="coiled-coil region" evidence="1">
    <location>
        <begin position="394"/>
        <end position="428"/>
    </location>
</feature>
<dbReference type="Proteomes" id="UP000197138">
    <property type="component" value="Unassembled WGS sequence"/>
</dbReference>
<reference evidence="4" key="1">
    <citation type="journal article" date="2017" name="Plant J.">
        <title>The pomegranate (Punica granatum L.) genome and the genomics of punicalagin biosynthesis.</title>
        <authorList>
            <person name="Qin G."/>
            <person name="Xu C."/>
            <person name="Ming R."/>
            <person name="Tang H."/>
            <person name="Guyot R."/>
            <person name="Kramer E.M."/>
            <person name="Hu Y."/>
            <person name="Yi X."/>
            <person name="Qi Y."/>
            <person name="Xu X."/>
            <person name="Gao Z."/>
            <person name="Pan H."/>
            <person name="Jian J."/>
            <person name="Tian Y."/>
            <person name="Yue Z."/>
            <person name="Xu Y."/>
        </authorList>
    </citation>
    <scope>NUCLEOTIDE SEQUENCE [LARGE SCALE GENOMIC DNA]</scope>
    <source>
        <strain evidence="4">cv. Dabenzi</strain>
    </source>
</reference>
<dbReference type="AlphaFoldDB" id="A0A218WXU4"/>
<feature type="region of interest" description="Disordered" evidence="2">
    <location>
        <begin position="145"/>
        <end position="168"/>
    </location>
</feature>
<name>A0A218WXU4_PUNGR</name>
<comment type="caution">
    <text evidence="3">The sequence shown here is derived from an EMBL/GenBank/DDBJ whole genome shotgun (WGS) entry which is preliminary data.</text>
</comment>
<evidence type="ECO:0000313" key="4">
    <source>
        <dbReference type="Proteomes" id="UP000197138"/>
    </source>
</evidence>